<dbReference type="AlphaFoldDB" id="A0A4Z2FSI6"/>
<sequence>MSAVDLRWILRRSGGRAVNLKTEDERMQSSRPGGSYRSVHAQREGEPELQWCFARKFLMASSPRLAGPNIIS</sequence>
<dbReference type="EMBL" id="SRLO01000922">
    <property type="protein sequence ID" value="TNN44119.1"/>
    <property type="molecule type" value="Genomic_DNA"/>
</dbReference>
<accession>A0A4Z2FSI6</accession>
<gene>
    <name evidence="1" type="ORF">EYF80_045670</name>
</gene>
<evidence type="ECO:0000313" key="2">
    <source>
        <dbReference type="Proteomes" id="UP000314294"/>
    </source>
</evidence>
<organism evidence="1 2">
    <name type="scientific">Liparis tanakae</name>
    <name type="common">Tanaka's snailfish</name>
    <dbReference type="NCBI Taxonomy" id="230148"/>
    <lineage>
        <taxon>Eukaryota</taxon>
        <taxon>Metazoa</taxon>
        <taxon>Chordata</taxon>
        <taxon>Craniata</taxon>
        <taxon>Vertebrata</taxon>
        <taxon>Euteleostomi</taxon>
        <taxon>Actinopterygii</taxon>
        <taxon>Neopterygii</taxon>
        <taxon>Teleostei</taxon>
        <taxon>Neoteleostei</taxon>
        <taxon>Acanthomorphata</taxon>
        <taxon>Eupercaria</taxon>
        <taxon>Perciformes</taxon>
        <taxon>Cottioidei</taxon>
        <taxon>Cottales</taxon>
        <taxon>Liparidae</taxon>
        <taxon>Liparis</taxon>
    </lineage>
</organism>
<name>A0A4Z2FSI6_9TELE</name>
<proteinExistence type="predicted"/>
<evidence type="ECO:0000313" key="1">
    <source>
        <dbReference type="EMBL" id="TNN44119.1"/>
    </source>
</evidence>
<reference evidence="1 2" key="1">
    <citation type="submission" date="2019-03" db="EMBL/GenBank/DDBJ databases">
        <title>First draft genome of Liparis tanakae, snailfish: a comprehensive survey of snailfish specific genes.</title>
        <authorList>
            <person name="Kim W."/>
            <person name="Song I."/>
            <person name="Jeong J.-H."/>
            <person name="Kim D."/>
            <person name="Kim S."/>
            <person name="Ryu S."/>
            <person name="Song J.Y."/>
            <person name="Lee S.K."/>
        </authorList>
    </citation>
    <scope>NUCLEOTIDE SEQUENCE [LARGE SCALE GENOMIC DNA]</scope>
    <source>
        <tissue evidence="1">Muscle</tissue>
    </source>
</reference>
<dbReference type="Proteomes" id="UP000314294">
    <property type="component" value="Unassembled WGS sequence"/>
</dbReference>
<protein>
    <submittedName>
        <fullName evidence="1">Uncharacterized protein</fullName>
    </submittedName>
</protein>
<comment type="caution">
    <text evidence="1">The sequence shown here is derived from an EMBL/GenBank/DDBJ whole genome shotgun (WGS) entry which is preliminary data.</text>
</comment>
<keyword evidence="2" id="KW-1185">Reference proteome</keyword>